<dbReference type="EMBL" id="JAKJXP020000112">
    <property type="protein sequence ID" value="KAK7745142.1"/>
    <property type="molecule type" value="Genomic_DNA"/>
</dbReference>
<protein>
    <submittedName>
        <fullName evidence="1">Uncharacterized protein</fullName>
    </submittedName>
</protein>
<dbReference type="AlphaFoldDB" id="A0AAN9YJI4"/>
<dbReference type="Proteomes" id="UP001320420">
    <property type="component" value="Unassembled WGS sequence"/>
</dbReference>
<dbReference type="Gene3D" id="2.40.10.120">
    <property type="match status" value="1"/>
</dbReference>
<keyword evidence="2" id="KW-1185">Reference proteome</keyword>
<comment type="caution">
    <text evidence="1">The sequence shown here is derived from an EMBL/GenBank/DDBJ whole genome shotgun (WGS) entry which is preliminary data.</text>
</comment>
<proteinExistence type="predicted"/>
<evidence type="ECO:0000313" key="2">
    <source>
        <dbReference type="Proteomes" id="UP001320420"/>
    </source>
</evidence>
<name>A0AAN9YJI4_9PEZI</name>
<accession>A0AAN9YJI4</accession>
<evidence type="ECO:0000313" key="1">
    <source>
        <dbReference type="EMBL" id="KAK7745142.1"/>
    </source>
</evidence>
<dbReference type="InterPro" id="IPR009003">
    <property type="entry name" value="Peptidase_S1_PA"/>
</dbReference>
<gene>
    <name evidence="1" type="ORF">SLS62_009941</name>
</gene>
<organism evidence="1 2">
    <name type="scientific">Diatrype stigma</name>
    <dbReference type="NCBI Taxonomy" id="117547"/>
    <lineage>
        <taxon>Eukaryota</taxon>
        <taxon>Fungi</taxon>
        <taxon>Dikarya</taxon>
        <taxon>Ascomycota</taxon>
        <taxon>Pezizomycotina</taxon>
        <taxon>Sordariomycetes</taxon>
        <taxon>Xylariomycetidae</taxon>
        <taxon>Xylariales</taxon>
        <taxon>Diatrypaceae</taxon>
        <taxon>Diatrype</taxon>
    </lineage>
</organism>
<sequence length="608" mass="66888">MPIIIHTDPAKVLLKEMPFETDKNRKLLENAPSERRELGKGVCAFIPERNLVSKGVDFEIQPTVQTLDKKIRERISDGIRKKKQALCDAYDVLRSGLSGLPLDSMPWPNVHDKDFTNLISKFKDLQCPAVGTGLHIGNKLVITAAHMVTNDNRRKTYRLVFDFNGDKKILGTNVFRIKKIVHLFRGSHGSPQNPAPSESVPPFLDRQLVLAEEIKNSLTYDVAIVKIKRISTDKSLPRALVLQPSPAIMKTKVFSIGCSHGLPLIYADGSAGETADPKAATVRRIPDAHNYPSPEEQGTITADIDVFKGNSGGPLFEASGNNVIGICRSGLVTPWLGDLEGEEATNIKLKKAVKTWIEAHKRLTDKRTFEWDYLDFYLELRMLHDNSRVSWLRCQSNSISVVGTNAFSRTDPYAYLTMPLHSFVHELRGQISIEIEITPSAPFTTPGSVLRGDLALRITSRRSQGNPNEHRGSTLMLPAGWANDRGQGIKWVYPPALADIVPTPDAPVCAVGALPETLLPLAGGVCSWKSLVLNRVSNAAGGYVAGEMQPLGGLITVRLTPPDAATFLFRLELGSFTRVTNDNDSWTTPLGKSLDSVDRGMPVWNGPL</sequence>
<dbReference type="SUPFAM" id="SSF50494">
    <property type="entry name" value="Trypsin-like serine proteases"/>
    <property type="match status" value="1"/>
</dbReference>
<reference evidence="1 2" key="1">
    <citation type="submission" date="2024-02" db="EMBL/GenBank/DDBJ databases">
        <title>De novo assembly and annotation of 12 fungi associated with fruit tree decline syndrome in Ontario, Canada.</title>
        <authorList>
            <person name="Sulman M."/>
            <person name="Ellouze W."/>
            <person name="Ilyukhin E."/>
        </authorList>
    </citation>
    <scope>NUCLEOTIDE SEQUENCE [LARGE SCALE GENOMIC DNA]</scope>
    <source>
        <strain evidence="1 2">M11/M66-122</strain>
    </source>
</reference>
<dbReference type="Pfam" id="PF13365">
    <property type="entry name" value="Trypsin_2"/>
    <property type="match status" value="1"/>
</dbReference>